<feature type="compositionally biased region" description="Low complexity" evidence="1">
    <location>
        <begin position="1"/>
        <end position="17"/>
    </location>
</feature>
<dbReference type="EMBL" id="CAJOBI010089873">
    <property type="protein sequence ID" value="CAF4536981.1"/>
    <property type="molecule type" value="Genomic_DNA"/>
</dbReference>
<feature type="region of interest" description="Disordered" evidence="1">
    <location>
        <begin position="1"/>
        <end position="63"/>
    </location>
</feature>
<proteinExistence type="predicted"/>
<gene>
    <name evidence="2" type="ORF">SMN809_LOCUS36462</name>
</gene>
<accession>A0A8S2Y7I1</accession>
<reference evidence="2" key="1">
    <citation type="submission" date="2021-02" db="EMBL/GenBank/DDBJ databases">
        <authorList>
            <person name="Nowell W R."/>
        </authorList>
    </citation>
    <scope>NUCLEOTIDE SEQUENCE</scope>
</reference>
<dbReference type="AlphaFoldDB" id="A0A8S2Y7I1"/>
<evidence type="ECO:0000313" key="2">
    <source>
        <dbReference type="EMBL" id="CAF4536981.1"/>
    </source>
</evidence>
<sequence length="63" mass="7040">SPQSPNSNQKNQQQQQSVIDNNGPRTYADMLKLKQNPQQQSESTRSPTNETNDITSPRAQSPT</sequence>
<comment type="caution">
    <text evidence="2">The sequence shown here is derived from an EMBL/GenBank/DDBJ whole genome shotgun (WGS) entry which is preliminary data.</text>
</comment>
<evidence type="ECO:0000256" key="1">
    <source>
        <dbReference type="SAM" id="MobiDB-lite"/>
    </source>
</evidence>
<feature type="non-terminal residue" evidence="2">
    <location>
        <position position="63"/>
    </location>
</feature>
<evidence type="ECO:0000313" key="3">
    <source>
        <dbReference type="Proteomes" id="UP000676336"/>
    </source>
</evidence>
<protein>
    <submittedName>
        <fullName evidence="2">Uncharacterized protein</fullName>
    </submittedName>
</protein>
<feature type="compositionally biased region" description="Polar residues" evidence="1">
    <location>
        <begin position="35"/>
        <end position="63"/>
    </location>
</feature>
<organism evidence="2 3">
    <name type="scientific">Rotaria magnacalcarata</name>
    <dbReference type="NCBI Taxonomy" id="392030"/>
    <lineage>
        <taxon>Eukaryota</taxon>
        <taxon>Metazoa</taxon>
        <taxon>Spiralia</taxon>
        <taxon>Gnathifera</taxon>
        <taxon>Rotifera</taxon>
        <taxon>Eurotatoria</taxon>
        <taxon>Bdelloidea</taxon>
        <taxon>Philodinida</taxon>
        <taxon>Philodinidae</taxon>
        <taxon>Rotaria</taxon>
    </lineage>
</organism>
<name>A0A8S2Y7I1_9BILA</name>
<dbReference type="Proteomes" id="UP000676336">
    <property type="component" value="Unassembled WGS sequence"/>
</dbReference>
<feature type="non-terminal residue" evidence="2">
    <location>
        <position position="1"/>
    </location>
</feature>